<dbReference type="GeneID" id="89469556"/>
<proteinExistence type="predicted"/>
<dbReference type="RefSeq" id="WP_003331457.1">
    <property type="nucleotide sequence ID" value="NZ_JJRY01000018.1"/>
</dbReference>
<protein>
    <submittedName>
        <fullName evidence="1">Uncharacterized protein</fullName>
    </submittedName>
</protein>
<dbReference type="Proteomes" id="UP000027936">
    <property type="component" value="Unassembled WGS sequence"/>
</dbReference>
<evidence type="ECO:0000313" key="2">
    <source>
        <dbReference type="Proteomes" id="UP000027936"/>
    </source>
</evidence>
<name>A0A072NHR7_SCHAZ</name>
<dbReference type="EMBL" id="JJRY01000018">
    <property type="protein sequence ID" value="KEF37051.1"/>
    <property type="molecule type" value="Genomic_DNA"/>
</dbReference>
<dbReference type="AlphaFoldDB" id="A0A072NHR7"/>
<gene>
    <name evidence="1" type="ORF">M670_03642</name>
</gene>
<evidence type="ECO:0000313" key="1">
    <source>
        <dbReference type="EMBL" id="KEF37051.1"/>
    </source>
</evidence>
<comment type="caution">
    <text evidence="1">The sequence shown here is derived from an EMBL/GenBank/DDBJ whole genome shotgun (WGS) entry which is preliminary data.</text>
</comment>
<organism evidence="1 2">
    <name type="scientific">Schinkia azotoformans MEV2011</name>
    <dbReference type="NCBI Taxonomy" id="1348973"/>
    <lineage>
        <taxon>Bacteria</taxon>
        <taxon>Bacillati</taxon>
        <taxon>Bacillota</taxon>
        <taxon>Bacilli</taxon>
        <taxon>Bacillales</taxon>
        <taxon>Bacillaceae</taxon>
        <taxon>Calidifontibacillus/Schinkia group</taxon>
        <taxon>Schinkia</taxon>
    </lineage>
</organism>
<accession>A0A072NHR7</accession>
<reference evidence="1 2" key="1">
    <citation type="submission" date="2014-04" db="EMBL/GenBank/DDBJ databases">
        <title>Draft genome sequence of Bacillus azotoformans MEV2011, a (co-) denitrifying strain unable to grow in the presence of oxygen.</title>
        <authorList>
            <person name="Nielsen M."/>
            <person name="Schreiber L."/>
            <person name="Finster K."/>
            <person name="Schramm A."/>
        </authorList>
    </citation>
    <scope>NUCLEOTIDE SEQUENCE [LARGE SCALE GENOMIC DNA]</scope>
    <source>
        <strain evidence="1 2">MEV2011</strain>
    </source>
</reference>
<dbReference type="PATRIC" id="fig|1348973.3.peg.3518"/>
<dbReference type="OrthoDB" id="2890343at2"/>
<sequence>MNLSSNMEFEIKGNFMPNLHNSERLKILEVSPESVVIQMQNSNSRGVFPLDNFQYWIRKNSLIYISDHDERMNGTEN</sequence>